<dbReference type="EMBL" id="CP002026">
    <property type="protein sequence ID" value="ADH90824.1"/>
    <property type="molecule type" value="Genomic_DNA"/>
</dbReference>
<feature type="domain" description="Response regulatory" evidence="8">
    <location>
        <begin position="22"/>
        <end position="136"/>
    </location>
</feature>
<dbReference type="GO" id="GO:0000160">
    <property type="term" value="P:phosphorelay signal transduction system"/>
    <property type="evidence" value="ECO:0007669"/>
    <property type="project" value="UniProtKB-KW"/>
</dbReference>
<keyword evidence="2" id="KW-0902">Two-component regulatory system</keyword>
<dbReference type="InterPro" id="IPR036388">
    <property type="entry name" value="WH-like_DNA-bd_sf"/>
</dbReference>
<evidence type="ECO:0000256" key="3">
    <source>
        <dbReference type="ARBA" id="ARBA00023015"/>
    </source>
</evidence>
<dbReference type="STRING" id="639283.Snov_3550"/>
<name>D7AA37_ANCN5</name>
<feature type="modified residue" description="4-aspartylphosphate" evidence="6">
    <location>
        <position position="71"/>
    </location>
</feature>
<dbReference type="InterPro" id="IPR011006">
    <property type="entry name" value="CheY-like_superfamily"/>
</dbReference>
<evidence type="ECO:0000256" key="5">
    <source>
        <dbReference type="ARBA" id="ARBA00023163"/>
    </source>
</evidence>
<dbReference type="PANTHER" id="PTHR44688:SF16">
    <property type="entry name" value="DNA-BINDING TRANSCRIPTIONAL ACTIVATOR DEVR_DOSR"/>
    <property type="match status" value="1"/>
</dbReference>
<reference evidence="9 10" key="1">
    <citation type="journal article" date="2012" name="Stand. Genomic Sci.">
        <title>Complete genome sequence of the facultatively chemolithoautotrophic and methylotrophic alpha Proteobacterium Starkeya novella type strain (ATCC 8093(T)).</title>
        <authorList>
            <person name="Kappler U."/>
            <person name="Davenport K."/>
            <person name="Beatson S."/>
            <person name="Lucas S."/>
            <person name="Lapidus A."/>
            <person name="Copeland A."/>
            <person name="Berry K.W."/>
            <person name="Glavina Del Rio T."/>
            <person name="Hammon N."/>
            <person name="Dalin E."/>
            <person name="Tice H."/>
            <person name="Pitluck S."/>
            <person name="Richardson P."/>
            <person name="Bruce D."/>
            <person name="Goodwin L.A."/>
            <person name="Han C."/>
            <person name="Tapia R."/>
            <person name="Detter J.C."/>
            <person name="Chang Y.J."/>
            <person name="Jeffries C.D."/>
            <person name="Land M."/>
            <person name="Hauser L."/>
            <person name="Kyrpides N.C."/>
            <person name="Goker M."/>
            <person name="Ivanova N."/>
            <person name="Klenk H.P."/>
            <person name="Woyke T."/>
        </authorList>
    </citation>
    <scope>NUCLEOTIDE SEQUENCE [LARGE SCALE GENOMIC DNA]</scope>
    <source>
        <strain evidence="10">ATCC 8093 / DSM 506 / JCM 20403 / CCM 1077 / IAM 12100 / NBRC 12443 / NCIMB 10456</strain>
    </source>
</reference>
<organism evidence="9 10">
    <name type="scientific">Ancylobacter novellus (strain ATCC 8093 / DSM 506 / JCM 20403 / CCM 1077 / IAM 12100 / NBRC 12443 / NCIMB 10456)</name>
    <name type="common">Starkeya novella</name>
    <dbReference type="NCBI Taxonomy" id="639283"/>
    <lineage>
        <taxon>Bacteria</taxon>
        <taxon>Pseudomonadati</taxon>
        <taxon>Pseudomonadota</taxon>
        <taxon>Alphaproteobacteria</taxon>
        <taxon>Hyphomicrobiales</taxon>
        <taxon>Xanthobacteraceae</taxon>
        <taxon>Ancylobacter</taxon>
    </lineage>
</organism>
<dbReference type="CDD" id="cd06170">
    <property type="entry name" value="LuxR_C_like"/>
    <property type="match status" value="1"/>
</dbReference>
<evidence type="ECO:0000256" key="4">
    <source>
        <dbReference type="ARBA" id="ARBA00023125"/>
    </source>
</evidence>
<keyword evidence="10" id="KW-1185">Reference proteome</keyword>
<dbReference type="AlphaFoldDB" id="D7AA37"/>
<dbReference type="SUPFAM" id="SSF52172">
    <property type="entry name" value="CheY-like"/>
    <property type="match status" value="1"/>
</dbReference>
<feature type="domain" description="HTH luxR-type" evidence="7">
    <location>
        <begin position="152"/>
        <end position="217"/>
    </location>
</feature>
<dbReference type="RefSeq" id="WP_013168325.1">
    <property type="nucleotide sequence ID" value="NC_014217.1"/>
</dbReference>
<dbReference type="InterPro" id="IPR000792">
    <property type="entry name" value="Tscrpt_reg_LuxR_C"/>
</dbReference>
<dbReference type="KEGG" id="sno:Snov_3550"/>
<keyword evidence="3" id="KW-0805">Transcription regulation</keyword>
<dbReference type="PROSITE" id="PS00622">
    <property type="entry name" value="HTH_LUXR_1"/>
    <property type="match status" value="1"/>
</dbReference>
<evidence type="ECO:0000313" key="9">
    <source>
        <dbReference type="EMBL" id="ADH90824.1"/>
    </source>
</evidence>
<dbReference type="eggNOG" id="COG4566">
    <property type="taxonomic scope" value="Bacteria"/>
</dbReference>
<dbReference type="SMART" id="SM00448">
    <property type="entry name" value="REC"/>
    <property type="match status" value="1"/>
</dbReference>
<accession>D7AA37</accession>
<dbReference type="SMART" id="SM00421">
    <property type="entry name" value="HTH_LUXR"/>
    <property type="match status" value="1"/>
</dbReference>
<dbReference type="PROSITE" id="PS50110">
    <property type="entry name" value="RESPONSE_REGULATORY"/>
    <property type="match status" value="1"/>
</dbReference>
<dbReference type="Proteomes" id="UP000006633">
    <property type="component" value="Chromosome"/>
</dbReference>
<protein>
    <submittedName>
        <fullName evidence="9">Two component transcriptional regulator, LuxR family</fullName>
    </submittedName>
</protein>
<keyword evidence="1 6" id="KW-0597">Phosphoprotein</keyword>
<dbReference type="HOGENOM" id="CLU_000445_90_4_5"/>
<keyword evidence="4" id="KW-0238">DNA-binding</keyword>
<dbReference type="InterPro" id="IPR001789">
    <property type="entry name" value="Sig_transdc_resp-reg_receiver"/>
</dbReference>
<dbReference type="GO" id="GO:0006355">
    <property type="term" value="P:regulation of DNA-templated transcription"/>
    <property type="evidence" value="ECO:0007669"/>
    <property type="project" value="InterPro"/>
</dbReference>
<sequence>MQRYQNIPQAKLGVSEAGSVGRVYVVDDDASVRAALSSLLRSLDLEVRAFPGVDQFRAEADATAPACLLLDVRMPGISGLEFQDQLAGFAPDLPVIFITGHGDVPMSVRAMKAGAVDFLQKPWSEQAVLDAVFSALARSRARAQVSSERDALARRAATLTPREREVMLLVTRGLANKQIAYELGLQLITVKIHRGNVMRKMHAASLVDLVMQAKTLGLAGGD</sequence>
<dbReference type="FunFam" id="3.40.50.2300:FF:000018">
    <property type="entry name" value="DNA-binding transcriptional regulator NtrC"/>
    <property type="match status" value="1"/>
</dbReference>
<dbReference type="PROSITE" id="PS50043">
    <property type="entry name" value="HTH_LUXR_2"/>
    <property type="match status" value="1"/>
</dbReference>
<keyword evidence="5" id="KW-0804">Transcription</keyword>
<dbReference type="Pfam" id="PF00196">
    <property type="entry name" value="GerE"/>
    <property type="match status" value="1"/>
</dbReference>
<evidence type="ECO:0000259" key="8">
    <source>
        <dbReference type="PROSITE" id="PS50110"/>
    </source>
</evidence>
<evidence type="ECO:0000313" key="10">
    <source>
        <dbReference type="Proteomes" id="UP000006633"/>
    </source>
</evidence>
<evidence type="ECO:0000256" key="2">
    <source>
        <dbReference type="ARBA" id="ARBA00023012"/>
    </source>
</evidence>
<evidence type="ECO:0000259" key="7">
    <source>
        <dbReference type="PROSITE" id="PS50043"/>
    </source>
</evidence>
<dbReference type="PANTHER" id="PTHR44688">
    <property type="entry name" value="DNA-BINDING TRANSCRIPTIONAL ACTIVATOR DEVR_DOSR"/>
    <property type="match status" value="1"/>
</dbReference>
<dbReference type="GO" id="GO:0003677">
    <property type="term" value="F:DNA binding"/>
    <property type="evidence" value="ECO:0007669"/>
    <property type="project" value="UniProtKB-KW"/>
</dbReference>
<gene>
    <name evidence="9" type="ordered locus">Snov_3550</name>
</gene>
<dbReference type="PRINTS" id="PR00038">
    <property type="entry name" value="HTHLUXR"/>
</dbReference>
<dbReference type="Gene3D" id="1.10.10.10">
    <property type="entry name" value="Winged helix-like DNA-binding domain superfamily/Winged helix DNA-binding domain"/>
    <property type="match status" value="1"/>
</dbReference>
<evidence type="ECO:0000256" key="6">
    <source>
        <dbReference type="PROSITE-ProRule" id="PRU00169"/>
    </source>
</evidence>
<dbReference type="Pfam" id="PF00072">
    <property type="entry name" value="Response_reg"/>
    <property type="match status" value="1"/>
</dbReference>
<proteinExistence type="predicted"/>
<dbReference type="Gene3D" id="3.40.50.2300">
    <property type="match status" value="1"/>
</dbReference>
<evidence type="ECO:0000256" key="1">
    <source>
        <dbReference type="ARBA" id="ARBA00022553"/>
    </source>
</evidence>